<dbReference type="EMBL" id="DNWC01000050">
    <property type="protein sequence ID" value="HBJ08047.1"/>
    <property type="molecule type" value="Genomic_DNA"/>
</dbReference>
<dbReference type="InterPro" id="IPR011990">
    <property type="entry name" value="TPR-like_helical_dom_sf"/>
</dbReference>
<reference evidence="1 2" key="1">
    <citation type="journal article" date="2018" name="Nat. Biotechnol.">
        <title>A standardized bacterial taxonomy based on genome phylogeny substantially revises the tree of life.</title>
        <authorList>
            <person name="Parks D.H."/>
            <person name="Chuvochina M."/>
            <person name="Waite D.W."/>
            <person name="Rinke C."/>
            <person name="Skarshewski A."/>
            <person name="Chaumeil P.A."/>
            <person name="Hugenholtz P."/>
        </authorList>
    </citation>
    <scope>NUCLEOTIDE SEQUENCE [LARGE SCALE GENOMIC DNA]</scope>
    <source>
        <strain evidence="1">UBA11482</strain>
    </source>
</reference>
<dbReference type="Proteomes" id="UP000262954">
    <property type="component" value="Unassembled WGS sequence"/>
</dbReference>
<feature type="non-terminal residue" evidence="1">
    <location>
        <position position="1"/>
    </location>
</feature>
<comment type="caution">
    <text evidence="1">The sequence shown here is derived from an EMBL/GenBank/DDBJ whole genome shotgun (WGS) entry which is preliminary data.</text>
</comment>
<evidence type="ECO:0000313" key="2">
    <source>
        <dbReference type="Proteomes" id="UP000262954"/>
    </source>
</evidence>
<dbReference type="AlphaFoldDB" id="A0A354M0K8"/>
<dbReference type="Gene3D" id="1.25.40.10">
    <property type="entry name" value="Tetratricopeptide repeat domain"/>
    <property type="match status" value="1"/>
</dbReference>
<protein>
    <submittedName>
        <fullName evidence="1">Uncharacterized protein</fullName>
    </submittedName>
</protein>
<sequence>AAEATPEEKAAKLAIQKPIYQKADSLFAIVTERAPEDYRGYLWRARSNSGLDPETTEGLAKPYYETLLTVLEKSQNPNKAALLEAYKYIGFYNYQKEYAAGKNVYPETRKWWSKMLTVDPNNEIKALLDQLPQ</sequence>
<evidence type="ECO:0000313" key="1">
    <source>
        <dbReference type="EMBL" id="HBJ08047.1"/>
    </source>
</evidence>
<proteinExistence type="predicted"/>
<accession>A0A354M0K8</accession>
<organism evidence="1 2">
    <name type="scientific">Coprobacter fastidiosus</name>
    <dbReference type="NCBI Taxonomy" id="1099853"/>
    <lineage>
        <taxon>Bacteria</taxon>
        <taxon>Pseudomonadati</taxon>
        <taxon>Bacteroidota</taxon>
        <taxon>Bacteroidia</taxon>
        <taxon>Bacteroidales</taxon>
        <taxon>Barnesiellaceae</taxon>
        <taxon>Coprobacter</taxon>
    </lineage>
</organism>
<name>A0A354M0K8_9BACT</name>
<gene>
    <name evidence="1" type="ORF">DDY73_03500</name>
</gene>